<dbReference type="PANTHER" id="PTHR13377:SF3">
    <property type="entry name" value="TRANSMEMBRANE PROTEIN 115"/>
    <property type="match status" value="1"/>
</dbReference>
<evidence type="ECO:0000313" key="7">
    <source>
        <dbReference type="EMBL" id="KAJ8991337.1"/>
    </source>
</evidence>
<keyword evidence="2 6" id="KW-0812">Transmembrane</keyword>
<dbReference type="Proteomes" id="UP001161757">
    <property type="component" value="Unassembled WGS sequence"/>
</dbReference>
<protein>
    <recommendedName>
        <fullName evidence="9">Rhomboid family protein</fullName>
    </recommendedName>
</protein>
<accession>A0AAN6IUQ4</accession>
<keyword evidence="3 6" id="KW-1133">Transmembrane helix</keyword>
<sequence length="459" mass="50695">MNRAQETHHWMTSNRWLWYEIRIVFPLGRLFAGCEETLRLPSGLRCSSASGTPPSLAPCQYCSDWQRITLLLQCVVSSLARLCHFPPPGCEFEFSFSMAPRINLPPVTRILLGVLVALTLLYNIARWRVSQPDSNAATPSPTTTRPIIPYLALVPSQCLWYPWTFLSATFAEQNILTLLVNGVNVFFGGKYLERAWGSQGFIYVILIATAIPNLLVVPTYLVWATITGNPARASTPINGGVAIQAAFLVAFKQLVPEHTVSIYKGMIKMRVKHFPAVFLAVNTLSGLLLGTDTALFLAWYGLITTWTYLRFFKRQPDLSGTTTDGSELKGDASETFAFATFFPDLMQPPIAALSNQIFDLLCKLKICTPFSDEAIATGNEQAAARGEGGLPSFHKQGRGARGLSKREEAERRRALALKALDERLNAASNRPPTQPPPASAPNLPKGQEMLGQTDYRPDE</sequence>
<gene>
    <name evidence="7" type="ORF">HRR80_004679</name>
</gene>
<evidence type="ECO:0000256" key="4">
    <source>
        <dbReference type="ARBA" id="ARBA00023136"/>
    </source>
</evidence>
<evidence type="ECO:0000256" key="6">
    <source>
        <dbReference type="SAM" id="Phobius"/>
    </source>
</evidence>
<dbReference type="Pfam" id="PF08551">
    <property type="entry name" value="DUF1751"/>
    <property type="match status" value="1"/>
</dbReference>
<dbReference type="SMART" id="SM01160">
    <property type="entry name" value="DUF1751"/>
    <property type="match status" value="1"/>
</dbReference>
<dbReference type="FunFam" id="1.20.1540.10:FF:000004">
    <property type="entry name" value="Transmembrane protein 115"/>
    <property type="match status" value="1"/>
</dbReference>
<proteinExistence type="predicted"/>
<evidence type="ECO:0000313" key="8">
    <source>
        <dbReference type="Proteomes" id="UP001161757"/>
    </source>
</evidence>
<evidence type="ECO:0000256" key="5">
    <source>
        <dbReference type="SAM" id="MobiDB-lite"/>
    </source>
</evidence>
<name>A0AAN6IUQ4_EXODE</name>
<feature type="transmembrane region" description="Helical" evidence="6">
    <location>
        <begin position="107"/>
        <end position="125"/>
    </location>
</feature>
<feature type="transmembrane region" description="Helical" evidence="6">
    <location>
        <begin position="276"/>
        <end position="302"/>
    </location>
</feature>
<feature type="compositionally biased region" description="Basic and acidic residues" evidence="5">
    <location>
        <begin position="404"/>
        <end position="424"/>
    </location>
</feature>
<comment type="caution">
    <text evidence="7">The sequence shown here is derived from an EMBL/GenBank/DDBJ whole genome shotgun (WGS) entry which is preliminary data.</text>
</comment>
<evidence type="ECO:0000256" key="2">
    <source>
        <dbReference type="ARBA" id="ARBA00022692"/>
    </source>
</evidence>
<feature type="transmembrane region" description="Helical" evidence="6">
    <location>
        <begin position="201"/>
        <end position="223"/>
    </location>
</feature>
<dbReference type="SUPFAM" id="SSF144091">
    <property type="entry name" value="Rhomboid-like"/>
    <property type="match status" value="1"/>
</dbReference>
<feature type="region of interest" description="Disordered" evidence="5">
    <location>
        <begin position="382"/>
        <end position="459"/>
    </location>
</feature>
<feature type="transmembrane region" description="Helical" evidence="6">
    <location>
        <begin position="235"/>
        <end position="255"/>
    </location>
</feature>
<comment type="subcellular location">
    <subcellularLocation>
        <location evidence="1">Membrane</location>
        <topology evidence="1">Multi-pass membrane protein</topology>
    </subcellularLocation>
</comment>
<dbReference type="InterPro" id="IPR013861">
    <property type="entry name" value="TMEM115/Pdh1/Rbl19"/>
</dbReference>
<reference evidence="7" key="1">
    <citation type="submission" date="2023-01" db="EMBL/GenBank/DDBJ databases">
        <title>Exophiala dermititidis isolated from Cystic Fibrosis Patient.</title>
        <authorList>
            <person name="Kurbessoian T."/>
            <person name="Crocker A."/>
            <person name="Murante D."/>
            <person name="Hogan D.A."/>
            <person name="Stajich J.E."/>
        </authorList>
    </citation>
    <scope>NUCLEOTIDE SEQUENCE</scope>
    <source>
        <strain evidence="7">Ex8</strain>
    </source>
</reference>
<dbReference type="AlphaFoldDB" id="A0AAN6IUQ4"/>
<dbReference type="GO" id="GO:0006890">
    <property type="term" value="P:retrograde vesicle-mediated transport, Golgi to endoplasmic reticulum"/>
    <property type="evidence" value="ECO:0007669"/>
    <property type="project" value="InterPro"/>
</dbReference>
<dbReference type="PANTHER" id="PTHR13377">
    <property type="entry name" value="PLACENTAL PROTEIN 6"/>
    <property type="match status" value="1"/>
</dbReference>
<dbReference type="GO" id="GO:0016020">
    <property type="term" value="C:membrane"/>
    <property type="evidence" value="ECO:0007669"/>
    <property type="project" value="UniProtKB-SubCell"/>
</dbReference>
<dbReference type="InterPro" id="IPR035952">
    <property type="entry name" value="Rhomboid-like_sf"/>
</dbReference>
<dbReference type="Gene3D" id="1.20.1540.10">
    <property type="entry name" value="Rhomboid-like"/>
    <property type="match status" value="1"/>
</dbReference>
<keyword evidence="4 6" id="KW-0472">Membrane</keyword>
<evidence type="ECO:0000256" key="3">
    <source>
        <dbReference type="ARBA" id="ARBA00022989"/>
    </source>
</evidence>
<feature type="transmembrane region" description="Helical" evidence="6">
    <location>
        <begin position="160"/>
        <end position="180"/>
    </location>
</feature>
<organism evidence="7 8">
    <name type="scientific">Exophiala dermatitidis</name>
    <name type="common">Black yeast-like fungus</name>
    <name type="synonym">Wangiella dermatitidis</name>
    <dbReference type="NCBI Taxonomy" id="5970"/>
    <lineage>
        <taxon>Eukaryota</taxon>
        <taxon>Fungi</taxon>
        <taxon>Dikarya</taxon>
        <taxon>Ascomycota</taxon>
        <taxon>Pezizomycotina</taxon>
        <taxon>Eurotiomycetes</taxon>
        <taxon>Chaetothyriomycetidae</taxon>
        <taxon>Chaetothyriales</taxon>
        <taxon>Herpotrichiellaceae</taxon>
        <taxon>Exophiala</taxon>
    </lineage>
</organism>
<dbReference type="GO" id="GO:0005794">
    <property type="term" value="C:Golgi apparatus"/>
    <property type="evidence" value="ECO:0007669"/>
    <property type="project" value="TreeGrafter"/>
</dbReference>
<evidence type="ECO:0000256" key="1">
    <source>
        <dbReference type="ARBA" id="ARBA00004141"/>
    </source>
</evidence>
<evidence type="ECO:0008006" key="9">
    <source>
        <dbReference type="Google" id="ProtNLM"/>
    </source>
</evidence>
<dbReference type="EMBL" id="JAJGCB010000008">
    <property type="protein sequence ID" value="KAJ8991337.1"/>
    <property type="molecule type" value="Genomic_DNA"/>
</dbReference>